<dbReference type="InterPro" id="IPR016473">
    <property type="entry name" value="dCMP_deaminase"/>
</dbReference>
<dbReference type="InterPro" id="IPR015517">
    <property type="entry name" value="dCMP_deaminase-rel"/>
</dbReference>
<dbReference type="SUPFAM" id="SSF53927">
    <property type="entry name" value="Cytidine deaminase-like"/>
    <property type="match status" value="1"/>
</dbReference>
<keyword evidence="1 5" id="KW-0378">Hydrolase</keyword>
<gene>
    <name evidence="5" type="ORF">HNQ64_002362</name>
</gene>
<keyword evidence="3" id="KW-0862">Zinc</keyword>
<dbReference type="Proteomes" id="UP000534294">
    <property type="component" value="Unassembled WGS sequence"/>
</dbReference>
<feature type="domain" description="CMP/dCMP-type deaminase" evidence="4">
    <location>
        <begin position="9"/>
        <end position="134"/>
    </location>
</feature>
<feature type="active site" description="Proton donor" evidence="2">
    <location>
        <position position="76"/>
    </location>
</feature>
<reference evidence="5 6" key="1">
    <citation type="submission" date="2020-08" db="EMBL/GenBank/DDBJ databases">
        <title>Genomic Encyclopedia of Type Strains, Phase IV (KMG-IV): sequencing the most valuable type-strain genomes for metagenomic binning, comparative biology and taxonomic classification.</title>
        <authorList>
            <person name="Goeker M."/>
        </authorList>
    </citation>
    <scope>NUCLEOTIDE SEQUENCE [LARGE SCALE GENOMIC DNA]</scope>
    <source>
        <strain evidence="5 6">DSM 12251</strain>
    </source>
</reference>
<protein>
    <submittedName>
        <fullName evidence="5">dCMP deaminase</fullName>
        <ecNumber evidence="5">3.5.4.12</ecNumber>
    </submittedName>
</protein>
<evidence type="ECO:0000313" key="5">
    <source>
        <dbReference type="EMBL" id="MBB5038104.1"/>
    </source>
</evidence>
<sequence length="150" mass="16895">MPSSKTRLTIPEYAMALAHVASLRSEDPFRKVGAVAIDFDNRVIGTAYNGLAPGYDAAPEFWIDRDDRRKYMLHAEVNLCSLFTRGNVKLVACTTQPCTSCMQMLCAYGIKEVYYRDEYPESEAAAIAHRYGIQLVQLTDYPQIVSPFEN</sequence>
<dbReference type="InterPro" id="IPR016193">
    <property type="entry name" value="Cytidine_deaminase-like"/>
</dbReference>
<dbReference type="GO" id="GO:0006220">
    <property type="term" value="P:pyrimidine nucleotide metabolic process"/>
    <property type="evidence" value="ECO:0007669"/>
    <property type="project" value="InterPro"/>
</dbReference>
<dbReference type="EC" id="3.5.4.12" evidence="5"/>
<dbReference type="InterPro" id="IPR002125">
    <property type="entry name" value="CMP_dCMP_dom"/>
</dbReference>
<dbReference type="GO" id="GO:0004132">
    <property type="term" value="F:dCMP deaminase activity"/>
    <property type="evidence" value="ECO:0007669"/>
    <property type="project" value="UniProtKB-EC"/>
</dbReference>
<dbReference type="EMBL" id="JACHIF010000004">
    <property type="protein sequence ID" value="MBB5038104.1"/>
    <property type="molecule type" value="Genomic_DNA"/>
</dbReference>
<dbReference type="PIRSF" id="PIRSF006019">
    <property type="entry name" value="dCMP_deaminase"/>
    <property type="match status" value="1"/>
</dbReference>
<dbReference type="PANTHER" id="PTHR11086">
    <property type="entry name" value="DEOXYCYTIDYLATE DEAMINASE-RELATED"/>
    <property type="match status" value="1"/>
</dbReference>
<organism evidence="5 6">
    <name type="scientific">Prosthecobacter dejongeii</name>
    <dbReference type="NCBI Taxonomy" id="48465"/>
    <lineage>
        <taxon>Bacteria</taxon>
        <taxon>Pseudomonadati</taxon>
        <taxon>Verrucomicrobiota</taxon>
        <taxon>Verrucomicrobiia</taxon>
        <taxon>Verrucomicrobiales</taxon>
        <taxon>Verrucomicrobiaceae</taxon>
        <taxon>Prosthecobacter</taxon>
    </lineage>
</organism>
<accession>A0A7W8DPX0</accession>
<feature type="binding site" evidence="3">
    <location>
        <position position="98"/>
    </location>
    <ligand>
        <name>Zn(2+)</name>
        <dbReference type="ChEBI" id="CHEBI:29105"/>
        <note>catalytic</note>
    </ligand>
</feature>
<dbReference type="PANTHER" id="PTHR11086:SF18">
    <property type="entry name" value="DEOXYCYTIDYLATE DEAMINASE"/>
    <property type="match status" value="1"/>
</dbReference>
<evidence type="ECO:0000256" key="1">
    <source>
        <dbReference type="ARBA" id="ARBA00022801"/>
    </source>
</evidence>
<dbReference type="Pfam" id="PF00383">
    <property type="entry name" value="dCMP_cyt_deam_1"/>
    <property type="match status" value="1"/>
</dbReference>
<dbReference type="PROSITE" id="PS51747">
    <property type="entry name" value="CYT_DCMP_DEAMINASES_2"/>
    <property type="match status" value="1"/>
</dbReference>
<keyword evidence="3" id="KW-0479">Metal-binding</keyword>
<name>A0A7W8DPX0_9BACT</name>
<dbReference type="Gene3D" id="3.40.140.10">
    <property type="entry name" value="Cytidine Deaminase, domain 2"/>
    <property type="match status" value="1"/>
</dbReference>
<evidence type="ECO:0000256" key="3">
    <source>
        <dbReference type="PIRSR" id="PIRSR006019-2"/>
    </source>
</evidence>
<dbReference type="GO" id="GO:0005737">
    <property type="term" value="C:cytoplasm"/>
    <property type="evidence" value="ECO:0007669"/>
    <property type="project" value="TreeGrafter"/>
</dbReference>
<keyword evidence="6" id="KW-1185">Reference proteome</keyword>
<proteinExistence type="predicted"/>
<evidence type="ECO:0000313" key="6">
    <source>
        <dbReference type="Proteomes" id="UP000534294"/>
    </source>
</evidence>
<dbReference type="GO" id="GO:0008270">
    <property type="term" value="F:zinc ion binding"/>
    <property type="evidence" value="ECO:0007669"/>
    <property type="project" value="InterPro"/>
</dbReference>
<evidence type="ECO:0000256" key="2">
    <source>
        <dbReference type="PIRSR" id="PIRSR006019-1"/>
    </source>
</evidence>
<comment type="caution">
    <text evidence="5">The sequence shown here is derived from an EMBL/GenBank/DDBJ whole genome shotgun (WGS) entry which is preliminary data.</text>
</comment>
<dbReference type="RefSeq" id="WP_246431027.1">
    <property type="nucleotide sequence ID" value="NZ_JACHIF010000004.1"/>
</dbReference>
<comment type="cofactor">
    <cofactor evidence="3">
        <name>Zn(2+)</name>
        <dbReference type="ChEBI" id="CHEBI:29105"/>
    </cofactor>
</comment>
<dbReference type="AlphaFoldDB" id="A0A7W8DPX0"/>
<feature type="binding site" evidence="3">
    <location>
        <position position="74"/>
    </location>
    <ligand>
        <name>Zn(2+)</name>
        <dbReference type="ChEBI" id="CHEBI:29105"/>
        <note>catalytic</note>
    </ligand>
</feature>
<evidence type="ECO:0000259" key="4">
    <source>
        <dbReference type="PROSITE" id="PS51747"/>
    </source>
</evidence>
<feature type="binding site" evidence="3">
    <location>
        <position position="101"/>
    </location>
    <ligand>
        <name>Zn(2+)</name>
        <dbReference type="ChEBI" id="CHEBI:29105"/>
        <note>catalytic</note>
    </ligand>
</feature>